<dbReference type="GO" id="GO:0007007">
    <property type="term" value="P:inner mitochondrial membrane organization"/>
    <property type="evidence" value="ECO:0007669"/>
    <property type="project" value="TreeGrafter"/>
</dbReference>
<sequence length="372" mass="40653">MRGQTLDHVCATCRFQLRSKAFVQKSSKRYVQISAAPSTPAIGDSHNNATSAVRTDARFEVLGTTSSMLSASLSASQNLYTRKGTLVGLNGKPENVVSTLSLLEPFRRAVVGIPFLYQKVSSTTPYEALIAPRNSSTSLVVVHLDGRQDWMVAQRKALLAWTGHTLSLAPRTNTKMALSHWGSTTITGRGLLALSGRGRIHQIALKADETYILHPSNVLAYNMTQNTPEPYRFKSTSFRLQVPSISGWIPDSKFWRTMRESTAWRGISGMAFRIRTWTRRGIWGDRLFLQFCGPATILIQSRGSSITDVLTDRDVNEVADSPAGAAAKSVAMIEAGPSTAGTAQSKASEPSATRVIYATVQKGNVKFDEQKV</sequence>
<evidence type="ECO:0000313" key="7">
    <source>
        <dbReference type="EMBL" id="KAK5115698.1"/>
    </source>
</evidence>
<dbReference type="Gene3D" id="3.60.160.10">
    <property type="entry name" value="Mitochondrial biogenesis AIM24"/>
    <property type="match status" value="1"/>
</dbReference>
<evidence type="ECO:0000256" key="5">
    <source>
        <dbReference type="ARBA" id="ARBA00023128"/>
    </source>
</evidence>
<dbReference type="Proteomes" id="UP001310890">
    <property type="component" value="Unassembled WGS sequence"/>
</dbReference>
<evidence type="ECO:0000256" key="1">
    <source>
        <dbReference type="ARBA" id="ARBA00004173"/>
    </source>
</evidence>
<dbReference type="InterPro" id="IPR002838">
    <property type="entry name" value="AIM24"/>
</dbReference>
<comment type="caution">
    <text evidence="7">The sequence shown here is derived from an EMBL/GenBank/DDBJ whole genome shotgun (WGS) entry which is preliminary data.</text>
</comment>
<evidence type="ECO:0000313" key="8">
    <source>
        <dbReference type="Proteomes" id="UP001310890"/>
    </source>
</evidence>
<comment type="subcellular location">
    <subcellularLocation>
        <location evidence="1 6">Mitochondrion</location>
    </subcellularLocation>
</comment>
<dbReference type="EMBL" id="JAVRRL010000011">
    <property type="protein sequence ID" value="KAK5115698.1"/>
    <property type="molecule type" value="Genomic_DNA"/>
</dbReference>
<comment type="similarity">
    <text evidence="2 6">Belongs to the AIM24 family.</text>
</comment>
<evidence type="ECO:0000256" key="3">
    <source>
        <dbReference type="ARBA" id="ARBA00013287"/>
    </source>
</evidence>
<dbReference type="GO" id="GO:0005743">
    <property type="term" value="C:mitochondrial inner membrane"/>
    <property type="evidence" value="ECO:0007669"/>
    <property type="project" value="TreeGrafter"/>
</dbReference>
<dbReference type="SUPFAM" id="SSF51219">
    <property type="entry name" value="TRAP-like"/>
    <property type="match status" value="1"/>
</dbReference>
<keyword evidence="4" id="KW-0809">Transit peptide</keyword>
<dbReference type="Pfam" id="PF01987">
    <property type="entry name" value="AIM24"/>
    <property type="match status" value="1"/>
</dbReference>
<protein>
    <recommendedName>
        <fullName evidence="3 6">Altered inheritance of mitochondria protein 24, mitochondrial</fullName>
    </recommendedName>
</protein>
<dbReference type="InterPro" id="IPR016031">
    <property type="entry name" value="Trp_RNA-bd_attenuator-like_dom"/>
</dbReference>
<dbReference type="PANTHER" id="PTHR36959:SF2">
    <property type="entry name" value="ALTERED INHERITANCE OF MITOCHONDRIA PROTEIN 24, MITOCHONDRIAL"/>
    <property type="match status" value="1"/>
</dbReference>
<organism evidence="7 8">
    <name type="scientific">Meristemomyces frigidus</name>
    <dbReference type="NCBI Taxonomy" id="1508187"/>
    <lineage>
        <taxon>Eukaryota</taxon>
        <taxon>Fungi</taxon>
        <taxon>Dikarya</taxon>
        <taxon>Ascomycota</taxon>
        <taxon>Pezizomycotina</taxon>
        <taxon>Dothideomycetes</taxon>
        <taxon>Dothideomycetidae</taxon>
        <taxon>Mycosphaerellales</taxon>
        <taxon>Teratosphaeriaceae</taxon>
        <taxon>Meristemomyces</taxon>
    </lineage>
</organism>
<evidence type="ECO:0000256" key="4">
    <source>
        <dbReference type="ARBA" id="ARBA00022946"/>
    </source>
</evidence>
<dbReference type="InterPro" id="IPR036983">
    <property type="entry name" value="AIM24_sf"/>
</dbReference>
<evidence type="ECO:0000256" key="2">
    <source>
        <dbReference type="ARBA" id="ARBA00009322"/>
    </source>
</evidence>
<evidence type="ECO:0000256" key="6">
    <source>
        <dbReference type="RuleBase" id="RU363045"/>
    </source>
</evidence>
<proteinExistence type="inferred from homology"/>
<name>A0AAN7YQR7_9PEZI</name>
<dbReference type="AlphaFoldDB" id="A0AAN7YQR7"/>
<gene>
    <name evidence="7" type="ORF">LTR62_000787</name>
</gene>
<reference evidence="7" key="1">
    <citation type="submission" date="2023-08" db="EMBL/GenBank/DDBJ databases">
        <title>Black Yeasts Isolated from many extreme environments.</title>
        <authorList>
            <person name="Coleine C."/>
            <person name="Stajich J.E."/>
            <person name="Selbmann L."/>
        </authorList>
    </citation>
    <scope>NUCLEOTIDE SEQUENCE</scope>
    <source>
        <strain evidence="7">CCFEE 5401</strain>
    </source>
</reference>
<keyword evidence="5 6" id="KW-0496">Mitochondrion</keyword>
<accession>A0AAN7YQR7</accession>
<dbReference type="PANTHER" id="PTHR36959">
    <property type="entry name" value="ALTERED INHERITANCE OF MITOCHONDRIA PROTEIN 24, MITOCHONDRIAL"/>
    <property type="match status" value="1"/>
</dbReference>